<sequence>MCLLLTSVLLGFGVAEVYTELERYTNEIKRLYDITYSSTCHSTLRGLEELSSAARRIGNALCHSLISWMGLYGVGKRLAGTTSNAAYWMRELQYISERL</sequence>
<dbReference type="EMBL" id="DSJT01000010">
    <property type="protein sequence ID" value="HEF87126.1"/>
    <property type="molecule type" value="Genomic_DNA"/>
</dbReference>
<name>A0A7C2FYW7_9CREN</name>
<organism evidence="1">
    <name type="scientific">Thermosphaera aggregans</name>
    <dbReference type="NCBI Taxonomy" id="54254"/>
    <lineage>
        <taxon>Archaea</taxon>
        <taxon>Thermoproteota</taxon>
        <taxon>Thermoprotei</taxon>
        <taxon>Desulfurococcales</taxon>
        <taxon>Desulfurococcaceae</taxon>
        <taxon>Thermosphaera</taxon>
    </lineage>
</organism>
<accession>A0A7C2FYW7</accession>
<dbReference type="AlphaFoldDB" id="A0A7C2FYW7"/>
<proteinExistence type="predicted"/>
<reference evidence="1" key="1">
    <citation type="journal article" date="2020" name="mSystems">
        <title>Genome- and Community-Level Interaction Insights into Carbon Utilization and Element Cycling Functions of Hydrothermarchaeota in Hydrothermal Sediment.</title>
        <authorList>
            <person name="Zhou Z."/>
            <person name="Liu Y."/>
            <person name="Xu W."/>
            <person name="Pan J."/>
            <person name="Luo Z.H."/>
            <person name="Li M."/>
        </authorList>
    </citation>
    <scope>NUCLEOTIDE SEQUENCE [LARGE SCALE GENOMIC DNA]</scope>
    <source>
        <strain evidence="1">SpSt-23</strain>
    </source>
</reference>
<gene>
    <name evidence="1" type="ORF">ENP55_02250</name>
</gene>
<comment type="caution">
    <text evidence="1">The sequence shown here is derived from an EMBL/GenBank/DDBJ whole genome shotgun (WGS) entry which is preliminary data.</text>
</comment>
<protein>
    <submittedName>
        <fullName evidence="1">Uncharacterized protein</fullName>
    </submittedName>
</protein>
<evidence type="ECO:0000313" key="1">
    <source>
        <dbReference type="EMBL" id="HEF87126.1"/>
    </source>
</evidence>